<dbReference type="InterPro" id="IPR012506">
    <property type="entry name" value="TMEM86B-like"/>
</dbReference>
<dbReference type="AlphaFoldDB" id="A0A4Z0LBH1"/>
<feature type="transmembrane region" description="Helical" evidence="6">
    <location>
        <begin position="109"/>
        <end position="130"/>
    </location>
</feature>
<dbReference type="GO" id="GO:0016020">
    <property type="term" value="C:membrane"/>
    <property type="evidence" value="ECO:0007669"/>
    <property type="project" value="UniProtKB-SubCell"/>
</dbReference>
<comment type="subcellular location">
    <subcellularLocation>
        <location evidence="1">Membrane</location>
        <topology evidence="1">Multi-pass membrane protein</topology>
    </subcellularLocation>
</comment>
<name>A0A4Z0LBH1_9FLAO</name>
<evidence type="ECO:0000313" key="7">
    <source>
        <dbReference type="EMBL" id="TGD59046.1"/>
    </source>
</evidence>
<dbReference type="RefSeq" id="WP_135525356.1">
    <property type="nucleotide sequence ID" value="NZ_SRLH01000002.1"/>
</dbReference>
<evidence type="ECO:0000313" key="8">
    <source>
        <dbReference type="Proteomes" id="UP000297407"/>
    </source>
</evidence>
<keyword evidence="5 6" id="KW-0472">Membrane</keyword>
<keyword evidence="8" id="KW-1185">Reference proteome</keyword>
<feature type="transmembrane region" description="Helical" evidence="6">
    <location>
        <begin position="142"/>
        <end position="161"/>
    </location>
</feature>
<feature type="transmembrane region" description="Helical" evidence="6">
    <location>
        <begin position="53"/>
        <end position="71"/>
    </location>
</feature>
<evidence type="ECO:0000256" key="4">
    <source>
        <dbReference type="ARBA" id="ARBA00022989"/>
    </source>
</evidence>
<keyword evidence="4 6" id="KW-1133">Transmembrane helix</keyword>
<gene>
    <name evidence="7" type="ORF">E4635_04125</name>
</gene>
<dbReference type="GO" id="GO:0016787">
    <property type="term" value="F:hydrolase activity"/>
    <property type="evidence" value="ECO:0007669"/>
    <property type="project" value="TreeGrafter"/>
</dbReference>
<sequence>MNNFLKHFLIISSFYLLLLFLGKDSWAWVLKPFLLPFLILTVNKAANFPTKKWLLWALLFSWIGDVVLMFADKGELYFIFGLVSFLIAHILFIILFFKQDPGRKSLNKVLFGLGVIMVSAYLYGMLTILFPTLGDLKIPVSVYAFTISLMLVMAIRGALLWQKPMNLLVLNGAIAFVTSDSILAMNKFYSPLPNASFLIMVTYIVAQYLIVLGILKLNEKE</sequence>
<evidence type="ECO:0000256" key="5">
    <source>
        <dbReference type="ARBA" id="ARBA00023136"/>
    </source>
</evidence>
<feature type="transmembrane region" description="Helical" evidence="6">
    <location>
        <begin position="195"/>
        <end position="215"/>
    </location>
</feature>
<evidence type="ECO:0000256" key="1">
    <source>
        <dbReference type="ARBA" id="ARBA00004141"/>
    </source>
</evidence>
<organism evidence="7 8">
    <name type="scientific">Flavobacterium humi</name>
    <dbReference type="NCBI Taxonomy" id="2562683"/>
    <lineage>
        <taxon>Bacteria</taxon>
        <taxon>Pseudomonadati</taxon>
        <taxon>Bacteroidota</taxon>
        <taxon>Flavobacteriia</taxon>
        <taxon>Flavobacteriales</taxon>
        <taxon>Flavobacteriaceae</taxon>
        <taxon>Flavobacterium</taxon>
    </lineage>
</organism>
<dbReference type="Pfam" id="PF07947">
    <property type="entry name" value="YhhN"/>
    <property type="match status" value="1"/>
</dbReference>
<feature type="transmembrane region" description="Helical" evidence="6">
    <location>
        <begin position="7"/>
        <end position="22"/>
    </location>
</feature>
<dbReference type="PANTHER" id="PTHR31885:SF6">
    <property type="entry name" value="GH04784P"/>
    <property type="match status" value="1"/>
</dbReference>
<reference evidence="7 8" key="1">
    <citation type="submission" date="2019-04" db="EMBL/GenBank/DDBJ databases">
        <title>Flavobacterium sp. strain DS2-A Genome sequencing and assembly.</title>
        <authorList>
            <person name="Kim I."/>
        </authorList>
    </citation>
    <scope>NUCLEOTIDE SEQUENCE [LARGE SCALE GENOMIC DNA]</scope>
    <source>
        <strain evidence="7 8">DS2-A</strain>
    </source>
</reference>
<evidence type="ECO:0000256" key="6">
    <source>
        <dbReference type="SAM" id="Phobius"/>
    </source>
</evidence>
<dbReference type="OrthoDB" id="5651790at2"/>
<dbReference type="EMBL" id="SRLH01000002">
    <property type="protein sequence ID" value="TGD59046.1"/>
    <property type="molecule type" value="Genomic_DNA"/>
</dbReference>
<evidence type="ECO:0000256" key="3">
    <source>
        <dbReference type="ARBA" id="ARBA00022692"/>
    </source>
</evidence>
<comment type="similarity">
    <text evidence="2">Belongs to the TMEM86 family.</text>
</comment>
<accession>A0A4Z0LBH1</accession>
<dbReference type="Proteomes" id="UP000297407">
    <property type="component" value="Unassembled WGS sequence"/>
</dbReference>
<comment type="caution">
    <text evidence="7">The sequence shown here is derived from an EMBL/GenBank/DDBJ whole genome shotgun (WGS) entry which is preliminary data.</text>
</comment>
<feature type="transmembrane region" description="Helical" evidence="6">
    <location>
        <begin position="77"/>
        <end position="97"/>
    </location>
</feature>
<feature type="transmembrane region" description="Helical" evidence="6">
    <location>
        <begin position="28"/>
        <end position="46"/>
    </location>
</feature>
<evidence type="ECO:0000256" key="2">
    <source>
        <dbReference type="ARBA" id="ARBA00007375"/>
    </source>
</evidence>
<proteinExistence type="inferred from homology"/>
<protein>
    <submittedName>
        <fullName evidence="7">Lysoplasmalogenase</fullName>
    </submittedName>
</protein>
<dbReference type="PANTHER" id="PTHR31885">
    <property type="entry name" value="GH04784P"/>
    <property type="match status" value="1"/>
</dbReference>
<keyword evidence="3 6" id="KW-0812">Transmembrane</keyword>
<feature type="transmembrane region" description="Helical" evidence="6">
    <location>
        <begin position="168"/>
        <end position="189"/>
    </location>
</feature>